<dbReference type="EMBL" id="BTSY01000003">
    <property type="protein sequence ID" value="GMT17090.1"/>
    <property type="molecule type" value="Genomic_DNA"/>
</dbReference>
<protein>
    <submittedName>
        <fullName evidence="2">Uncharacterized protein</fullName>
    </submittedName>
</protein>
<keyword evidence="1" id="KW-0472">Membrane</keyword>
<sequence length="178" mass="20793">MWLVPPLWRRLTVSSIVAITVATVVNYAVSAALFQTRFVDVIDEEIRGREMARYGMIRADYHRLRKMMVYWPQQENPLLTWGYTLGLYFLFTKVMVDGADFKVRPLNRDNEKFLNQSIGTRLFNSLVASIFIFMALLPVLRLCEMHFFIIGMNLVHHVLTSTCSNFIFLKLLTSFSRK</sequence>
<keyword evidence="1" id="KW-0812">Transmembrane</keyword>
<feature type="transmembrane region" description="Helical" evidence="1">
    <location>
        <begin position="146"/>
        <end position="169"/>
    </location>
</feature>
<comment type="caution">
    <text evidence="2">The sequence shown here is derived from an EMBL/GenBank/DDBJ whole genome shotgun (WGS) entry which is preliminary data.</text>
</comment>
<evidence type="ECO:0000256" key="1">
    <source>
        <dbReference type="SAM" id="Phobius"/>
    </source>
</evidence>
<accession>A0AAV5VBM6</accession>
<reference evidence="2" key="1">
    <citation type="submission" date="2023-10" db="EMBL/GenBank/DDBJ databases">
        <title>Genome assembly of Pristionchus species.</title>
        <authorList>
            <person name="Yoshida K."/>
            <person name="Sommer R.J."/>
        </authorList>
    </citation>
    <scope>NUCLEOTIDE SEQUENCE</scope>
    <source>
        <strain evidence="2">RS5133</strain>
    </source>
</reference>
<feature type="transmembrane region" description="Helical" evidence="1">
    <location>
        <begin position="122"/>
        <end position="140"/>
    </location>
</feature>
<evidence type="ECO:0000313" key="2">
    <source>
        <dbReference type="EMBL" id="GMT17090.1"/>
    </source>
</evidence>
<organism evidence="2 3">
    <name type="scientific">Pristionchus fissidentatus</name>
    <dbReference type="NCBI Taxonomy" id="1538716"/>
    <lineage>
        <taxon>Eukaryota</taxon>
        <taxon>Metazoa</taxon>
        <taxon>Ecdysozoa</taxon>
        <taxon>Nematoda</taxon>
        <taxon>Chromadorea</taxon>
        <taxon>Rhabditida</taxon>
        <taxon>Rhabditina</taxon>
        <taxon>Diplogasteromorpha</taxon>
        <taxon>Diplogasteroidea</taxon>
        <taxon>Neodiplogasteridae</taxon>
        <taxon>Pristionchus</taxon>
    </lineage>
</organism>
<feature type="transmembrane region" description="Helical" evidence="1">
    <location>
        <begin position="12"/>
        <end position="34"/>
    </location>
</feature>
<feature type="transmembrane region" description="Helical" evidence="1">
    <location>
        <begin position="78"/>
        <end position="96"/>
    </location>
</feature>
<proteinExistence type="predicted"/>
<evidence type="ECO:0000313" key="3">
    <source>
        <dbReference type="Proteomes" id="UP001432322"/>
    </source>
</evidence>
<dbReference type="Proteomes" id="UP001432322">
    <property type="component" value="Unassembled WGS sequence"/>
</dbReference>
<keyword evidence="3" id="KW-1185">Reference proteome</keyword>
<dbReference type="AlphaFoldDB" id="A0AAV5VBM6"/>
<gene>
    <name evidence="2" type="ORF">PFISCL1PPCAC_8387</name>
</gene>
<keyword evidence="1" id="KW-1133">Transmembrane helix</keyword>
<name>A0AAV5VBM6_9BILA</name>